<evidence type="ECO:0000313" key="5">
    <source>
        <dbReference type="EMBL" id="QDQ09552.1"/>
    </source>
</evidence>
<dbReference type="SMART" id="SM01130">
    <property type="entry name" value="DHDPS"/>
    <property type="match status" value="1"/>
</dbReference>
<sequence length="294" mass="31492">MTVQTFQGIIAYPITPFRPADGAVDTGKLRALIDRLVDSGVHGVAPLGSAGESAYLSEAEWFEAAGTSLDAVAGRVPTLMGVSDLTTAGAVKRARFAKEAGADAVMVLPTSYWKLSEQEILRHYGTISEAVDIPVMAYNNPATSGIDMSPELLVRLVSELDNVTMVKESSGDVQRMHRLTQLTDGELPFFNGSNPLALEAFAAGATGWCTAAPCLFPGPLLALYDTVRRGDLENARRQFYRLLPLLQFILRGGLPTTIKAGLALQGLDVGEPRRPLLPLDEDGVQRLKSLLAAL</sequence>
<name>A0A516R1M7_STRST</name>
<feature type="active site" description="Proton donor/acceptor" evidence="4">
    <location>
        <position position="138"/>
    </location>
</feature>
<accession>A0A516R1M7</accession>
<dbReference type="SUPFAM" id="SSF51569">
    <property type="entry name" value="Aldolase"/>
    <property type="match status" value="1"/>
</dbReference>
<dbReference type="GO" id="GO:0008840">
    <property type="term" value="F:4-hydroxy-tetrahydrodipicolinate synthase activity"/>
    <property type="evidence" value="ECO:0007669"/>
    <property type="project" value="TreeGrafter"/>
</dbReference>
<dbReference type="InterPro" id="IPR002220">
    <property type="entry name" value="DapA-like"/>
</dbReference>
<keyword evidence="2 3" id="KW-0456">Lyase</keyword>
<dbReference type="PANTHER" id="PTHR12128:SF66">
    <property type="entry name" value="4-HYDROXY-2-OXOGLUTARATE ALDOLASE, MITOCHONDRIAL"/>
    <property type="match status" value="1"/>
</dbReference>
<gene>
    <name evidence="5" type="ORF">FH965_02405</name>
</gene>
<dbReference type="GO" id="GO:0005829">
    <property type="term" value="C:cytosol"/>
    <property type="evidence" value="ECO:0007669"/>
    <property type="project" value="TreeGrafter"/>
</dbReference>
<evidence type="ECO:0000256" key="3">
    <source>
        <dbReference type="PIRNR" id="PIRNR001365"/>
    </source>
</evidence>
<evidence type="ECO:0000256" key="4">
    <source>
        <dbReference type="PIRSR" id="PIRSR001365-1"/>
    </source>
</evidence>
<feature type="active site" description="Schiff-base intermediate with substrate" evidence="4">
    <location>
        <position position="167"/>
    </location>
</feature>
<evidence type="ECO:0000313" key="6">
    <source>
        <dbReference type="Proteomes" id="UP000316806"/>
    </source>
</evidence>
<dbReference type="AlphaFoldDB" id="A0A516R1M7"/>
<dbReference type="RefSeq" id="WP_144001130.1">
    <property type="nucleotide sequence ID" value="NZ_CP040916.1"/>
</dbReference>
<dbReference type="Proteomes" id="UP000316806">
    <property type="component" value="Chromosome"/>
</dbReference>
<dbReference type="PIRSF" id="PIRSF001365">
    <property type="entry name" value="DHDPS"/>
    <property type="match status" value="1"/>
</dbReference>
<reference evidence="5 6" key="1">
    <citation type="journal article" date="2019" name="J. Ind. Microbiol. Biotechnol.">
        <title>The complete genomic sequence of Streptomyces spectabilis NRRL-2792 and identification of secondary metabolite biosynthetic gene clusters.</title>
        <authorList>
            <person name="Sinha A."/>
            <person name="Phillips-Salemka S."/>
            <person name="Niraula T.A."/>
            <person name="Short K.A."/>
            <person name="Niraula N.P."/>
        </authorList>
    </citation>
    <scope>NUCLEOTIDE SEQUENCE [LARGE SCALE GENOMIC DNA]</scope>
    <source>
        <strain evidence="5 6">NRRL 2792</strain>
    </source>
</reference>
<evidence type="ECO:0000256" key="1">
    <source>
        <dbReference type="ARBA" id="ARBA00007592"/>
    </source>
</evidence>
<dbReference type="PANTHER" id="PTHR12128">
    <property type="entry name" value="DIHYDRODIPICOLINATE SYNTHASE"/>
    <property type="match status" value="1"/>
</dbReference>
<evidence type="ECO:0000256" key="2">
    <source>
        <dbReference type="ARBA" id="ARBA00023239"/>
    </source>
</evidence>
<organism evidence="5 6">
    <name type="scientific">Streptomyces spectabilis</name>
    <dbReference type="NCBI Taxonomy" id="68270"/>
    <lineage>
        <taxon>Bacteria</taxon>
        <taxon>Bacillati</taxon>
        <taxon>Actinomycetota</taxon>
        <taxon>Actinomycetes</taxon>
        <taxon>Kitasatosporales</taxon>
        <taxon>Streptomycetaceae</taxon>
        <taxon>Streptomyces</taxon>
    </lineage>
</organism>
<proteinExistence type="inferred from homology"/>
<dbReference type="CDD" id="cd00408">
    <property type="entry name" value="DHDPS-like"/>
    <property type="match status" value="1"/>
</dbReference>
<dbReference type="EMBL" id="CP040916">
    <property type="protein sequence ID" value="QDQ09552.1"/>
    <property type="molecule type" value="Genomic_DNA"/>
</dbReference>
<protein>
    <submittedName>
        <fullName evidence="5">Dihydrodipicolinate synthase family protein</fullName>
    </submittedName>
</protein>
<dbReference type="PRINTS" id="PR00146">
    <property type="entry name" value="DHPICSNTHASE"/>
</dbReference>
<dbReference type="Gene3D" id="3.20.20.70">
    <property type="entry name" value="Aldolase class I"/>
    <property type="match status" value="1"/>
</dbReference>
<dbReference type="InterPro" id="IPR013785">
    <property type="entry name" value="Aldolase_TIM"/>
</dbReference>
<dbReference type="Pfam" id="PF00701">
    <property type="entry name" value="DHDPS"/>
    <property type="match status" value="1"/>
</dbReference>
<comment type="similarity">
    <text evidence="1 3">Belongs to the DapA family.</text>
</comment>